<sequence>MSPDTQEDFIEKFNARRLAKHETSPNTNKRKADSPPMENSQESSRSVRAFDGDEPPKMSFDDGDPSKMSFDVGNSDPDCAVDGEPGPAIETTSTPTRQTTPVTEKPAQPDDDGPRYPKRNQPVSQAKADQCAKVTADNERAQAEIEAAGVHVRDFASGYETKVTDRG</sequence>
<evidence type="ECO:0000313" key="3">
    <source>
        <dbReference type="Proteomes" id="UP001172673"/>
    </source>
</evidence>
<name>A0AA38XAW7_9EURO</name>
<comment type="caution">
    <text evidence="2">The sequence shown here is derived from an EMBL/GenBank/DDBJ whole genome shotgun (WGS) entry which is preliminary data.</text>
</comment>
<feature type="region of interest" description="Disordered" evidence="1">
    <location>
        <begin position="1"/>
        <end position="137"/>
    </location>
</feature>
<feature type="compositionally biased region" description="Polar residues" evidence="1">
    <location>
        <begin position="37"/>
        <end position="46"/>
    </location>
</feature>
<dbReference type="AlphaFoldDB" id="A0AA38XAW7"/>
<dbReference type="EMBL" id="JAPDRK010000008">
    <property type="protein sequence ID" value="KAJ9610016.1"/>
    <property type="molecule type" value="Genomic_DNA"/>
</dbReference>
<keyword evidence="3" id="KW-1185">Reference proteome</keyword>
<reference evidence="2" key="1">
    <citation type="submission" date="2022-10" db="EMBL/GenBank/DDBJ databases">
        <title>Culturing micro-colonial fungi from biological soil crusts in the Mojave desert and describing Neophaeococcomyces mojavensis, and introducing the new genera and species Taxawa tesnikishii.</title>
        <authorList>
            <person name="Kurbessoian T."/>
            <person name="Stajich J.E."/>
        </authorList>
    </citation>
    <scope>NUCLEOTIDE SEQUENCE</scope>
    <source>
        <strain evidence="2">TK_41</strain>
    </source>
</reference>
<proteinExistence type="predicted"/>
<organism evidence="2 3">
    <name type="scientific">Cladophialophora chaetospira</name>
    <dbReference type="NCBI Taxonomy" id="386627"/>
    <lineage>
        <taxon>Eukaryota</taxon>
        <taxon>Fungi</taxon>
        <taxon>Dikarya</taxon>
        <taxon>Ascomycota</taxon>
        <taxon>Pezizomycotina</taxon>
        <taxon>Eurotiomycetes</taxon>
        <taxon>Chaetothyriomycetidae</taxon>
        <taxon>Chaetothyriales</taxon>
        <taxon>Herpotrichiellaceae</taxon>
        <taxon>Cladophialophora</taxon>
    </lineage>
</organism>
<evidence type="ECO:0000313" key="2">
    <source>
        <dbReference type="EMBL" id="KAJ9610016.1"/>
    </source>
</evidence>
<evidence type="ECO:0000256" key="1">
    <source>
        <dbReference type="SAM" id="MobiDB-lite"/>
    </source>
</evidence>
<accession>A0AA38XAW7</accession>
<feature type="compositionally biased region" description="Basic and acidic residues" evidence="1">
    <location>
        <begin position="48"/>
        <end position="60"/>
    </location>
</feature>
<gene>
    <name evidence="2" type="ORF">H2200_006346</name>
</gene>
<feature type="compositionally biased region" description="Low complexity" evidence="1">
    <location>
        <begin position="91"/>
        <end position="103"/>
    </location>
</feature>
<protein>
    <submittedName>
        <fullName evidence="2">Uncharacterized protein</fullName>
    </submittedName>
</protein>
<dbReference type="Proteomes" id="UP001172673">
    <property type="component" value="Unassembled WGS sequence"/>
</dbReference>